<reference evidence="1" key="1">
    <citation type="submission" date="2020-05" db="EMBL/GenBank/DDBJ databases">
        <title>Large-scale comparative analyses of tick genomes elucidate their genetic diversity and vector capacities.</title>
        <authorList>
            <person name="Jia N."/>
            <person name="Wang J."/>
            <person name="Shi W."/>
            <person name="Du L."/>
            <person name="Sun Y."/>
            <person name="Zhan W."/>
            <person name="Jiang J."/>
            <person name="Wang Q."/>
            <person name="Zhang B."/>
            <person name="Ji P."/>
            <person name="Sakyi L.B."/>
            <person name="Cui X."/>
            <person name="Yuan T."/>
            <person name="Jiang B."/>
            <person name="Yang W."/>
            <person name="Lam T.T.-Y."/>
            <person name="Chang Q."/>
            <person name="Ding S."/>
            <person name="Wang X."/>
            <person name="Zhu J."/>
            <person name="Ruan X."/>
            <person name="Zhao L."/>
            <person name="Wei J."/>
            <person name="Que T."/>
            <person name="Du C."/>
            <person name="Cheng J."/>
            <person name="Dai P."/>
            <person name="Han X."/>
            <person name="Huang E."/>
            <person name="Gao Y."/>
            <person name="Liu J."/>
            <person name="Shao H."/>
            <person name="Ye R."/>
            <person name="Li L."/>
            <person name="Wei W."/>
            <person name="Wang X."/>
            <person name="Wang C."/>
            <person name="Yang T."/>
            <person name="Huo Q."/>
            <person name="Li W."/>
            <person name="Guo W."/>
            <person name="Chen H."/>
            <person name="Zhou L."/>
            <person name="Ni X."/>
            <person name="Tian J."/>
            <person name="Zhou Y."/>
            <person name="Sheng Y."/>
            <person name="Liu T."/>
            <person name="Pan Y."/>
            <person name="Xia L."/>
            <person name="Li J."/>
            <person name="Zhao F."/>
            <person name="Cao W."/>
        </authorList>
    </citation>
    <scope>NUCLEOTIDE SEQUENCE</scope>
    <source>
        <strain evidence="1">Hyas-2018</strain>
    </source>
</reference>
<accession>A0ACB7S5A2</accession>
<organism evidence="1 2">
    <name type="scientific">Hyalomma asiaticum</name>
    <name type="common">Tick</name>
    <dbReference type="NCBI Taxonomy" id="266040"/>
    <lineage>
        <taxon>Eukaryota</taxon>
        <taxon>Metazoa</taxon>
        <taxon>Ecdysozoa</taxon>
        <taxon>Arthropoda</taxon>
        <taxon>Chelicerata</taxon>
        <taxon>Arachnida</taxon>
        <taxon>Acari</taxon>
        <taxon>Parasitiformes</taxon>
        <taxon>Ixodida</taxon>
        <taxon>Ixodoidea</taxon>
        <taxon>Ixodidae</taxon>
        <taxon>Hyalomminae</taxon>
        <taxon>Hyalomma</taxon>
    </lineage>
</organism>
<proteinExistence type="predicted"/>
<keyword evidence="2" id="KW-1185">Reference proteome</keyword>
<comment type="caution">
    <text evidence="1">The sequence shown here is derived from an EMBL/GenBank/DDBJ whole genome shotgun (WGS) entry which is preliminary data.</text>
</comment>
<evidence type="ECO:0000313" key="2">
    <source>
        <dbReference type="Proteomes" id="UP000821845"/>
    </source>
</evidence>
<evidence type="ECO:0000313" key="1">
    <source>
        <dbReference type="EMBL" id="KAH6930106.1"/>
    </source>
</evidence>
<gene>
    <name evidence="1" type="ORF">HPB50_009608</name>
</gene>
<sequence>MTVLLGSCRSTHSHSERSFFFRTLRGDTRCVDTFHDVFGLYARAFVGDPRAVQVPKLGPDETSRWSAPSDWSGPVLEARDHRIVIATPEIDDLDKLVSEIF</sequence>
<dbReference type="EMBL" id="CM023485">
    <property type="protein sequence ID" value="KAH6930106.1"/>
    <property type="molecule type" value="Genomic_DNA"/>
</dbReference>
<dbReference type="Proteomes" id="UP000821845">
    <property type="component" value="Chromosome 5"/>
</dbReference>
<protein>
    <submittedName>
        <fullName evidence="1">Uncharacterized protein</fullName>
    </submittedName>
</protein>
<name>A0ACB7S5A2_HYAAI</name>